<comment type="caution">
    <text evidence="3">The sequence shown here is derived from an EMBL/GenBank/DDBJ whole genome shotgun (WGS) entry which is preliminary data.</text>
</comment>
<proteinExistence type="predicted"/>
<dbReference type="Proteomes" id="UP001162156">
    <property type="component" value="Unassembled WGS sequence"/>
</dbReference>
<dbReference type="PANTHER" id="PTHR45943:SF1">
    <property type="entry name" value="E3 UBIQUITIN-PROTEIN LIGASE MYCBP2"/>
    <property type="match status" value="1"/>
</dbReference>
<dbReference type="GO" id="GO:0007411">
    <property type="term" value="P:axon guidance"/>
    <property type="evidence" value="ECO:0007669"/>
    <property type="project" value="TreeGrafter"/>
</dbReference>
<organism evidence="3 4">
    <name type="scientific">Rhamnusium bicolor</name>
    <dbReference type="NCBI Taxonomy" id="1586634"/>
    <lineage>
        <taxon>Eukaryota</taxon>
        <taxon>Metazoa</taxon>
        <taxon>Ecdysozoa</taxon>
        <taxon>Arthropoda</taxon>
        <taxon>Hexapoda</taxon>
        <taxon>Insecta</taxon>
        <taxon>Pterygota</taxon>
        <taxon>Neoptera</taxon>
        <taxon>Endopterygota</taxon>
        <taxon>Coleoptera</taxon>
        <taxon>Polyphaga</taxon>
        <taxon>Cucujiformia</taxon>
        <taxon>Chrysomeloidea</taxon>
        <taxon>Cerambycidae</taxon>
        <taxon>Lepturinae</taxon>
        <taxon>Rhagiini</taxon>
        <taxon>Rhamnusium</taxon>
    </lineage>
</organism>
<dbReference type="SUPFAM" id="SSF49785">
    <property type="entry name" value="Galactose-binding domain-like"/>
    <property type="match status" value="1"/>
</dbReference>
<sequence length="540" mass="58960">SALKAIIYYLAEDIGLSSYNHTSGAETLCELCGDNFPHPVTYHMHQAHPGCGQHAGGKGYNSGGSYCLGWAGNCGDGGVLPGIYYVKVVVKKYVKTNRGGKQINLRNKCIVRRKNVIIKALSSPSASTGLEPHIIMKNNAMFLLDLASSAESGITNPRRSSMSIMPSVSENNSPPDFTGPFGPLPPFQCLQALGANLCSDGPPFYDEVLNKHHFHDSFVPSPSTSGQRPFSEVSISDNDSDSSKGLRFHRSVSMGTNGIPWSKSGYDGRIIMMRKRNNSSCEVANEGGSSLLCNPSTALQKLIPTKDNPSSVVVRNNISSENNDDLKLLQRPVLLFILQQHDLDSLQISMKQALRKAMCRDLKVCEHPLSDITIAGEAVHPLPSTFHSLLQTIADLMVLLPMGSALQQIAVRCWGLRFATTDHSFLHRSQVFNNISKILSRSEEMEAFTTSMHESYQSALNQITPAIECLKDLTPSTEIKASSRQAMIGSLTDNSTETFWESGDEDRNKTKSLTLICPQGHHPALVCVHIDNCRDLGVSI</sequence>
<dbReference type="InterPro" id="IPR008979">
    <property type="entry name" value="Galactose-bd-like_sf"/>
</dbReference>
<dbReference type="PANTHER" id="PTHR45943">
    <property type="entry name" value="E3 UBIQUITIN-PROTEIN LIGASE MYCBP2"/>
    <property type="match status" value="1"/>
</dbReference>
<dbReference type="GO" id="GO:0005634">
    <property type="term" value="C:nucleus"/>
    <property type="evidence" value="ECO:0007669"/>
    <property type="project" value="TreeGrafter"/>
</dbReference>
<name>A0AAV8XET6_9CUCU</name>
<reference evidence="3" key="1">
    <citation type="journal article" date="2023" name="Insect Mol. Biol.">
        <title>Genome sequencing provides insights into the evolution of gene families encoding plant cell wall-degrading enzymes in longhorned beetles.</title>
        <authorList>
            <person name="Shin N.R."/>
            <person name="Okamura Y."/>
            <person name="Kirsch R."/>
            <person name="Pauchet Y."/>
        </authorList>
    </citation>
    <scope>NUCLEOTIDE SEQUENCE</scope>
    <source>
        <strain evidence="3">RBIC_L_NR</strain>
    </source>
</reference>
<feature type="non-terminal residue" evidence="3">
    <location>
        <position position="1"/>
    </location>
</feature>
<feature type="domain" description="DOC" evidence="2">
    <location>
        <begin position="449"/>
        <end position="540"/>
    </location>
</feature>
<dbReference type="PROSITE" id="PS51284">
    <property type="entry name" value="DOC"/>
    <property type="match status" value="1"/>
</dbReference>
<evidence type="ECO:0000313" key="3">
    <source>
        <dbReference type="EMBL" id="KAJ8937059.1"/>
    </source>
</evidence>
<dbReference type="GO" id="GO:0005886">
    <property type="term" value="C:plasma membrane"/>
    <property type="evidence" value="ECO:0007669"/>
    <property type="project" value="TreeGrafter"/>
</dbReference>
<dbReference type="Gene3D" id="2.60.120.260">
    <property type="entry name" value="Galactose-binding domain-like"/>
    <property type="match status" value="1"/>
</dbReference>
<gene>
    <name evidence="3" type="ORF">NQ314_012053</name>
</gene>
<dbReference type="InterPro" id="IPR004939">
    <property type="entry name" value="APC_su10/DOC_dom"/>
</dbReference>
<protein>
    <recommendedName>
        <fullName evidence="2">DOC domain-containing protein</fullName>
    </recommendedName>
</protein>
<feature type="region of interest" description="Disordered" evidence="1">
    <location>
        <begin position="219"/>
        <end position="244"/>
    </location>
</feature>
<keyword evidence="4" id="KW-1185">Reference proteome</keyword>
<dbReference type="GO" id="GO:0061630">
    <property type="term" value="F:ubiquitin protein ligase activity"/>
    <property type="evidence" value="ECO:0007669"/>
    <property type="project" value="TreeGrafter"/>
</dbReference>
<accession>A0AAV8XET6</accession>
<evidence type="ECO:0000256" key="1">
    <source>
        <dbReference type="SAM" id="MobiDB-lite"/>
    </source>
</evidence>
<feature type="compositionally biased region" description="Polar residues" evidence="1">
    <location>
        <begin position="220"/>
        <end position="237"/>
    </location>
</feature>
<dbReference type="GO" id="GO:0008582">
    <property type="term" value="P:regulation of synaptic assembly at neuromuscular junction"/>
    <property type="evidence" value="ECO:0007669"/>
    <property type="project" value="TreeGrafter"/>
</dbReference>
<evidence type="ECO:0000313" key="4">
    <source>
        <dbReference type="Proteomes" id="UP001162156"/>
    </source>
</evidence>
<dbReference type="AlphaFoldDB" id="A0AAV8XET6"/>
<dbReference type="EMBL" id="JANEYF010003357">
    <property type="protein sequence ID" value="KAJ8937059.1"/>
    <property type="molecule type" value="Genomic_DNA"/>
</dbReference>
<evidence type="ECO:0000259" key="2">
    <source>
        <dbReference type="PROSITE" id="PS51284"/>
    </source>
</evidence>